<accession>A0ABD3XME9</accession>
<dbReference type="Proteomes" id="UP001634394">
    <property type="component" value="Unassembled WGS sequence"/>
</dbReference>
<reference evidence="2 3" key="1">
    <citation type="submission" date="2024-11" db="EMBL/GenBank/DDBJ databases">
        <title>Chromosome-level genome assembly of the freshwater bivalve Anodonta woodiana.</title>
        <authorList>
            <person name="Chen X."/>
        </authorList>
    </citation>
    <scope>NUCLEOTIDE SEQUENCE [LARGE SCALE GENOMIC DNA]</scope>
    <source>
        <strain evidence="2">MN2024</strain>
        <tissue evidence="2">Gills</tissue>
    </source>
</reference>
<dbReference type="Pfam" id="PF20231">
    <property type="entry name" value="DUF6589"/>
    <property type="match status" value="1"/>
</dbReference>
<comment type="caution">
    <text evidence="2">The sequence shown here is derived from an EMBL/GenBank/DDBJ whole genome shotgun (WGS) entry which is preliminary data.</text>
</comment>
<gene>
    <name evidence="2" type="ORF">ACJMK2_026229</name>
</gene>
<evidence type="ECO:0000259" key="1">
    <source>
        <dbReference type="Pfam" id="PF20231"/>
    </source>
</evidence>
<name>A0ABD3XME9_SINWO</name>
<dbReference type="InterPro" id="IPR046496">
    <property type="entry name" value="DUF6589"/>
</dbReference>
<proteinExistence type="predicted"/>
<evidence type="ECO:0000313" key="2">
    <source>
        <dbReference type="EMBL" id="KAL3886222.1"/>
    </source>
</evidence>
<feature type="domain" description="DUF6589" evidence="1">
    <location>
        <begin position="23"/>
        <end position="108"/>
    </location>
</feature>
<keyword evidence="3" id="KW-1185">Reference proteome</keyword>
<organism evidence="2 3">
    <name type="scientific">Sinanodonta woodiana</name>
    <name type="common">Chinese pond mussel</name>
    <name type="synonym">Anodonta woodiana</name>
    <dbReference type="NCBI Taxonomy" id="1069815"/>
    <lineage>
        <taxon>Eukaryota</taxon>
        <taxon>Metazoa</taxon>
        <taxon>Spiralia</taxon>
        <taxon>Lophotrochozoa</taxon>
        <taxon>Mollusca</taxon>
        <taxon>Bivalvia</taxon>
        <taxon>Autobranchia</taxon>
        <taxon>Heteroconchia</taxon>
        <taxon>Palaeoheterodonta</taxon>
        <taxon>Unionida</taxon>
        <taxon>Unionoidea</taxon>
        <taxon>Unionidae</taxon>
        <taxon>Unioninae</taxon>
        <taxon>Sinanodonta</taxon>
    </lineage>
</organism>
<evidence type="ECO:0000313" key="3">
    <source>
        <dbReference type="Proteomes" id="UP001634394"/>
    </source>
</evidence>
<sequence length="168" mass="19192">MQPLADLVCHHIELKHWTESRAKSEVFNTGVIPENTSTIAGVIRIREWLHNYVPRRDSHMYPIVYWGDGLSCERHIDAQNARSNAGNPAQRVEGLVPSTGEFHKRMLLHYTCFMMEIDTMDMLFDGKSATDKGTLFHKKYVCDHRSVLKWEPVSTMLASSSASLQMSI</sequence>
<dbReference type="AlphaFoldDB" id="A0ABD3XME9"/>
<protein>
    <recommendedName>
        <fullName evidence="1">DUF6589 domain-containing protein</fullName>
    </recommendedName>
</protein>
<dbReference type="EMBL" id="JBJQND010000002">
    <property type="protein sequence ID" value="KAL3886222.1"/>
    <property type="molecule type" value="Genomic_DNA"/>
</dbReference>